<evidence type="ECO:0000256" key="1">
    <source>
        <dbReference type="ARBA" id="ARBA00038310"/>
    </source>
</evidence>
<dbReference type="OrthoDB" id="8999787at2"/>
<dbReference type="InterPro" id="IPR006680">
    <property type="entry name" value="Amidohydro-rel"/>
</dbReference>
<sequence length="357" mass="38777">MFDSQYESRNFPQIRPEWLAQVNEAVVEPELRIIDPHHHLWDVAGAYYRAPQLVADARGGHHVVATVFVECKTHFDTDLPAGFASVGETRFAAEQAREAAEMSGNTGLVKGFVAYGDPLAANVEAVLEAHLDAAQGRMRGVRVRAAWHAHPAFAAPADGPTEQTISSPELDRYCSVLEDMGLTLDLWVYHTQLDEAAALARRHPGLTIVLNHCGGLLGIGPFAGMQADVREVWAASLARVAANRNVVVKIGGLAMPRTGMSFAAAEKPASSIEMVERWSPYVRTCISLFGAERSMFESNFPVDKGSCNYVALWNAFKLLSSEYPAAQRRALLGGTANDVYTLKVLGPYAGSDRLAAQ</sequence>
<comment type="similarity">
    <text evidence="1">Belongs to the metallo-dependent hydrolases superfamily.</text>
</comment>
<evidence type="ECO:0000259" key="2">
    <source>
        <dbReference type="Pfam" id="PF04909"/>
    </source>
</evidence>
<evidence type="ECO:0000313" key="4">
    <source>
        <dbReference type="Proteomes" id="UP000054770"/>
    </source>
</evidence>
<dbReference type="Proteomes" id="UP000054770">
    <property type="component" value="Unassembled WGS sequence"/>
</dbReference>
<dbReference type="Pfam" id="PF04909">
    <property type="entry name" value="Amidohydro_2"/>
    <property type="match status" value="1"/>
</dbReference>
<reference evidence="3" key="1">
    <citation type="submission" date="2016-01" db="EMBL/GenBank/DDBJ databases">
        <authorList>
            <person name="Peeters C."/>
        </authorList>
    </citation>
    <scope>NUCLEOTIDE SEQUENCE [LARGE SCALE GENOMIC DNA]</scope>
    <source>
        <strain evidence="3">LMG 22940</strain>
    </source>
</reference>
<organism evidence="3 4">
    <name type="scientific">Caballeronia choica</name>
    <dbReference type="NCBI Taxonomy" id="326476"/>
    <lineage>
        <taxon>Bacteria</taxon>
        <taxon>Pseudomonadati</taxon>
        <taxon>Pseudomonadota</taxon>
        <taxon>Betaproteobacteria</taxon>
        <taxon>Burkholderiales</taxon>
        <taxon>Burkholderiaceae</taxon>
        <taxon>Caballeronia</taxon>
    </lineage>
</organism>
<dbReference type="GO" id="GO:0016787">
    <property type="term" value="F:hydrolase activity"/>
    <property type="evidence" value="ECO:0007669"/>
    <property type="project" value="UniProtKB-KW"/>
</dbReference>
<name>A0A158K7R4_9BURK</name>
<dbReference type="PANTHER" id="PTHR43569:SF1">
    <property type="entry name" value="BLL3371 PROTEIN"/>
    <property type="match status" value="1"/>
</dbReference>
<feature type="domain" description="Amidohydrolase-related" evidence="2">
    <location>
        <begin position="34"/>
        <end position="341"/>
    </location>
</feature>
<dbReference type="InterPro" id="IPR052350">
    <property type="entry name" value="Metallo-dep_Lactonases"/>
</dbReference>
<dbReference type="RefSeq" id="WP_087647185.1">
    <property type="nucleotide sequence ID" value="NZ_FCON02000070.1"/>
</dbReference>
<dbReference type="EMBL" id="FCON02000070">
    <property type="protein sequence ID" value="SAL77157.1"/>
    <property type="molecule type" value="Genomic_DNA"/>
</dbReference>
<evidence type="ECO:0000313" key="3">
    <source>
        <dbReference type="EMBL" id="SAL77157.1"/>
    </source>
</evidence>
<dbReference type="PANTHER" id="PTHR43569">
    <property type="entry name" value="AMIDOHYDROLASE"/>
    <property type="match status" value="1"/>
</dbReference>
<keyword evidence="4" id="KW-1185">Reference proteome</keyword>
<comment type="caution">
    <text evidence="3">The sequence shown here is derived from an EMBL/GenBank/DDBJ whole genome shotgun (WGS) entry which is preliminary data.</text>
</comment>
<accession>A0A158K7R4</accession>
<dbReference type="InterPro" id="IPR032466">
    <property type="entry name" value="Metal_Hydrolase"/>
</dbReference>
<protein>
    <submittedName>
        <fullName evidence="3">Amidohydrolase</fullName>
    </submittedName>
</protein>
<dbReference type="SUPFAM" id="SSF51556">
    <property type="entry name" value="Metallo-dependent hydrolases"/>
    <property type="match status" value="1"/>
</dbReference>
<dbReference type="Gene3D" id="3.20.20.140">
    <property type="entry name" value="Metal-dependent hydrolases"/>
    <property type="match status" value="1"/>
</dbReference>
<proteinExistence type="inferred from homology"/>
<gene>
    <name evidence="3" type="ORF">AWB68_05136</name>
</gene>
<dbReference type="AlphaFoldDB" id="A0A158K7R4"/>